<evidence type="ECO:0000313" key="3">
    <source>
        <dbReference type="EMBL" id="OCW58484.1"/>
    </source>
</evidence>
<accession>A0A1C1YY44</accession>
<protein>
    <recommendedName>
        <fullName evidence="5">Photosynthetic complex assembly protein 2</fullName>
    </recommendedName>
</protein>
<organism evidence="3 4">
    <name type="scientific">Hoeflea olei</name>
    <dbReference type="NCBI Taxonomy" id="1480615"/>
    <lineage>
        <taxon>Bacteria</taxon>
        <taxon>Pseudomonadati</taxon>
        <taxon>Pseudomonadota</taxon>
        <taxon>Alphaproteobacteria</taxon>
        <taxon>Hyphomicrobiales</taxon>
        <taxon>Rhizobiaceae</taxon>
        <taxon>Hoeflea</taxon>
    </lineage>
</organism>
<evidence type="ECO:0000313" key="4">
    <source>
        <dbReference type="Proteomes" id="UP000094795"/>
    </source>
</evidence>
<keyword evidence="2" id="KW-0472">Membrane</keyword>
<feature type="transmembrane region" description="Helical" evidence="2">
    <location>
        <begin position="31"/>
        <end position="51"/>
    </location>
</feature>
<feature type="region of interest" description="Disordered" evidence="1">
    <location>
        <begin position="253"/>
        <end position="280"/>
    </location>
</feature>
<feature type="transmembrane region" description="Helical" evidence="2">
    <location>
        <begin position="63"/>
        <end position="85"/>
    </location>
</feature>
<keyword evidence="2" id="KW-1133">Transmembrane helix</keyword>
<sequence length="280" mass="31119">MVFLSALLVASVAWWVATGLVLALARAGTRYFKTVMALATGVAVIGVFGLIATEDRTTETSAYIAFFSAMALWAWHETTFLIGLVTGPRRIAYMEAPHEKSRFRAAFLTVRDHEIALFVTLLALVWFMHEADNTTGLLAFCLLWVMRVSTKLNIYLGARHAISDMLPDRLSYLKSYFRTDRTSGWFYVSLSGSAILLAWLVLSAAQADTAHGAVKWTLLASFAGLALIEHLFLVLPVRDSALWGWAMDKTKKRQSNKNRANRTALHTKPESETSRATARA</sequence>
<name>A0A1C1YY44_9HYPH</name>
<evidence type="ECO:0000256" key="1">
    <source>
        <dbReference type="SAM" id="MobiDB-lite"/>
    </source>
</evidence>
<dbReference type="EMBL" id="LQZT01000006">
    <property type="protein sequence ID" value="OCW58484.1"/>
    <property type="molecule type" value="Genomic_DNA"/>
</dbReference>
<dbReference type="NCBIfam" id="TIGR03055">
    <property type="entry name" value="photo_alph_chp2"/>
    <property type="match status" value="1"/>
</dbReference>
<dbReference type="InterPro" id="IPR017496">
    <property type="entry name" value="Photo_alph_chp2"/>
</dbReference>
<feature type="transmembrane region" description="Helical" evidence="2">
    <location>
        <begin position="216"/>
        <end position="237"/>
    </location>
</feature>
<gene>
    <name evidence="3" type="ORF">AWJ14_18485</name>
</gene>
<proteinExistence type="predicted"/>
<feature type="transmembrane region" description="Helical" evidence="2">
    <location>
        <begin position="6"/>
        <end position="24"/>
    </location>
</feature>
<dbReference type="STRING" id="1480615.AWJ14_18485"/>
<dbReference type="AlphaFoldDB" id="A0A1C1YY44"/>
<keyword evidence="4" id="KW-1185">Reference proteome</keyword>
<keyword evidence="2" id="KW-0812">Transmembrane</keyword>
<dbReference type="Proteomes" id="UP000094795">
    <property type="component" value="Unassembled WGS sequence"/>
</dbReference>
<dbReference type="RefSeq" id="WP_083220086.1">
    <property type="nucleotide sequence ID" value="NZ_LQZT01000006.1"/>
</dbReference>
<reference evidence="3 4" key="1">
    <citation type="submission" date="2015-12" db="EMBL/GenBank/DDBJ databases">
        <authorList>
            <person name="Shamseldin A."/>
            <person name="Moawad H."/>
            <person name="Abd El-Rahim W.M."/>
            <person name="Sadowsky M.J."/>
        </authorList>
    </citation>
    <scope>NUCLEOTIDE SEQUENCE [LARGE SCALE GENOMIC DNA]</scope>
    <source>
        <strain evidence="3 4">JC234</strain>
    </source>
</reference>
<evidence type="ECO:0000256" key="2">
    <source>
        <dbReference type="SAM" id="Phobius"/>
    </source>
</evidence>
<evidence type="ECO:0008006" key="5">
    <source>
        <dbReference type="Google" id="ProtNLM"/>
    </source>
</evidence>
<feature type="transmembrane region" description="Helical" evidence="2">
    <location>
        <begin position="184"/>
        <end position="204"/>
    </location>
</feature>
<dbReference type="OrthoDB" id="152369at2"/>
<dbReference type="Pfam" id="PF12291">
    <property type="entry name" value="DUF3623"/>
    <property type="match status" value="1"/>
</dbReference>
<comment type="caution">
    <text evidence="3">The sequence shown here is derived from an EMBL/GenBank/DDBJ whole genome shotgun (WGS) entry which is preliminary data.</text>
</comment>